<keyword evidence="4" id="KW-1185">Reference proteome</keyword>
<dbReference type="Proteomes" id="UP000315753">
    <property type="component" value="Unassembled WGS sequence"/>
</dbReference>
<evidence type="ECO:0000256" key="1">
    <source>
        <dbReference type="ARBA" id="ARBA00022723"/>
    </source>
</evidence>
<dbReference type="InterPro" id="IPR002762">
    <property type="entry name" value="CbiX-like"/>
</dbReference>
<evidence type="ECO:0000313" key="3">
    <source>
        <dbReference type="EMBL" id="TQE90172.1"/>
    </source>
</evidence>
<name>A0A540V083_9BACL</name>
<reference evidence="3 4" key="1">
    <citation type="submission" date="2019-06" db="EMBL/GenBank/DDBJ databases">
        <title>Genome sequence of Ureibacillus terrenus.</title>
        <authorList>
            <person name="Maclea K.S."/>
            <person name="Simoes M."/>
        </authorList>
    </citation>
    <scope>NUCLEOTIDE SEQUENCE [LARGE SCALE GENOMIC DNA]</scope>
    <source>
        <strain evidence="3 4">ATCC BAA-384</strain>
    </source>
</reference>
<dbReference type="PANTHER" id="PTHR33542">
    <property type="entry name" value="SIROHYDROCHLORIN FERROCHELATASE, CHLOROPLASTIC"/>
    <property type="match status" value="1"/>
</dbReference>
<accession>A0A540V083</accession>
<evidence type="ECO:0000256" key="2">
    <source>
        <dbReference type="ARBA" id="ARBA00023239"/>
    </source>
</evidence>
<dbReference type="GO" id="GO:0046872">
    <property type="term" value="F:metal ion binding"/>
    <property type="evidence" value="ECO:0007669"/>
    <property type="project" value="UniProtKB-KW"/>
</dbReference>
<keyword evidence="2" id="KW-0456">Lyase</keyword>
<comment type="caution">
    <text evidence="3">The sequence shown here is derived from an EMBL/GenBank/DDBJ whole genome shotgun (WGS) entry which is preliminary data.</text>
</comment>
<dbReference type="PANTHER" id="PTHR33542:SF3">
    <property type="entry name" value="SIROHYDROCHLORIN FERROCHELATASE, CHLOROPLASTIC"/>
    <property type="match status" value="1"/>
</dbReference>
<dbReference type="Gene3D" id="3.40.50.1400">
    <property type="match status" value="2"/>
</dbReference>
<dbReference type="RefSeq" id="WP_141602811.1">
    <property type="nucleotide sequence ID" value="NZ_VIGD01000014.1"/>
</dbReference>
<dbReference type="InterPro" id="IPR050963">
    <property type="entry name" value="Sirohydro_Cobaltochel/CbiX"/>
</dbReference>
<organism evidence="3 4">
    <name type="scientific">Ureibacillus terrenus</name>
    <dbReference type="NCBI Taxonomy" id="118246"/>
    <lineage>
        <taxon>Bacteria</taxon>
        <taxon>Bacillati</taxon>
        <taxon>Bacillota</taxon>
        <taxon>Bacilli</taxon>
        <taxon>Bacillales</taxon>
        <taxon>Caryophanaceae</taxon>
        <taxon>Ureibacillus</taxon>
    </lineage>
</organism>
<keyword evidence="1" id="KW-0479">Metal-binding</keyword>
<sequence length="248" mass="27850">MQALLYVAHGSRVREGNREAVQFIESVKPFFDVDIQEHCFLELAESSILKGVEKCVSKGATRIAVIPILLLSANHMKIDIPSEIEKAKTYFPFVDFTIGKPLGVHEKLIHSLHSRVMAQCPSPPGETDILLIGRGSSDPDVQKDLDQIAKLLQQTYHYAKVDTCFLYGNGPLFEEKLPTLCESQNRVFIIPYLLFTGLLKLSIQKKVAKQGFSSRRVVLCDCLGYDENVRQVFIQRIEETLYSFAGSG</sequence>
<dbReference type="EMBL" id="VIGD01000014">
    <property type="protein sequence ID" value="TQE90172.1"/>
    <property type="molecule type" value="Genomic_DNA"/>
</dbReference>
<dbReference type="CDD" id="cd03416">
    <property type="entry name" value="CbiX_SirB_N"/>
    <property type="match status" value="1"/>
</dbReference>
<dbReference type="Pfam" id="PF01903">
    <property type="entry name" value="CbiX"/>
    <property type="match status" value="2"/>
</dbReference>
<dbReference type="AlphaFoldDB" id="A0A540V083"/>
<dbReference type="CDD" id="cd03414">
    <property type="entry name" value="CbiX_SirB_C"/>
    <property type="match status" value="1"/>
</dbReference>
<protein>
    <submittedName>
        <fullName evidence="3">Sirohydrochlorin chelatase</fullName>
    </submittedName>
</protein>
<dbReference type="GO" id="GO:0016829">
    <property type="term" value="F:lyase activity"/>
    <property type="evidence" value="ECO:0007669"/>
    <property type="project" value="UniProtKB-KW"/>
</dbReference>
<proteinExistence type="predicted"/>
<dbReference type="SUPFAM" id="SSF53800">
    <property type="entry name" value="Chelatase"/>
    <property type="match status" value="1"/>
</dbReference>
<gene>
    <name evidence="3" type="ORF">FKZ59_11005</name>
</gene>
<dbReference type="OrthoDB" id="9797895at2"/>
<evidence type="ECO:0000313" key="4">
    <source>
        <dbReference type="Proteomes" id="UP000315753"/>
    </source>
</evidence>